<dbReference type="Proteomes" id="UP001221898">
    <property type="component" value="Unassembled WGS sequence"/>
</dbReference>
<evidence type="ECO:0000313" key="1">
    <source>
        <dbReference type="EMBL" id="KAJ8399320.1"/>
    </source>
</evidence>
<dbReference type="EMBL" id="JAINUG010000084">
    <property type="protein sequence ID" value="KAJ8399320.1"/>
    <property type="molecule type" value="Genomic_DNA"/>
</dbReference>
<name>A0AAD7SB49_9TELE</name>
<reference evidence="1" key="1">
    <citation type="journal article" date="2023" name="Science">
        <title>Genome structures resolve the early diversification of teleost fishes.</title>
        <authorList>
            <person name="Parey E."/>
            <person name="Louis A."/>
            <person name="Montfort J."/>
            <person name="Bouchez O."/>
            <person name="Roques C."/>
            <person name="Iampietro C."/>
            <person name="Lluch J."/>
            <person name="Castinel A."/>
            <person name="Donnadieu C."/>
            <person name="Desvignes T."/>
            <person name="Floi Bucao C."/>
            <person name="Jouanno E."/>
            <person name="Wen M."/>
            <person name="Mejri S."/>
            <person name="Dirks R."/>
            <person name="Jansen H."/>
            <person name="Henkel C."/>
            <person name="Chen W.J."/>
            <person name="Zahm M."/>
            <person name="Cabau C."/>
            <person name="Klopp C."/>
            <person name="Thompson A.W."/>
            <person name="Robinson-Rechavi M."/>
            <person name="Braasch I."/>
            <person name="Lecointre G."/>
            <person name="Bobe J."/>
            <person name="Postlethwait J.H."/>
            <person name="Berthelot C."/>
            <person name="Roest Crollius H."/>
            <person name="Guiguen Y."/>
        </authorList>
    </citation>
    <scope>NUCLEOTIDE SEQUENCE</scope>
    <source>
        <strain evidence="1">NC1722</strain>
    </source>
</reference>
<protein>
    <submittedName>
        <fullName evidence="1">Uncharacterized protein</fullName>
    </submittedName>
</protein>
<dbReference type="AlphaFoldDB" id="A0AAD7SB49"/>
<accession>A0AAD7SB49</accession>
<gene>
    <name evidence="1" type="ORF">AAFF_G00413580</name>
</gene>
<evidence type="ECO:0000313" key="2">
    <source>
        <dbReference type="Proteomes" id="UP001221898"/>
    </source>
</evidence>
<sequence length="90" mass="9831">MEILLAAGANHRGQLAKVTDHRCDGSVLDAMCCGFILCVNPLPLCLLADAPPERLGLRRTVRTEATLGFGTRSKSNVYRSPSRCGKFRQK</sequence>
<comment type="caution">
    <text evidence="1">The sequence shown here is derived from an EMBL/GenBank/DDBJ whole genome shotgun (WGS) entry which is preliminary data.</text>
</comment>
<proteinExistence type="predicted"/>
<keyword evidence="2" id="KW-1185">Reference proteome</keyword>
<organism evidence="1 2">
    <name type="scientific">Aldrovandia affinis</name>
    <dbReference type="NCBI Taxonomy" id="143900"/>
    <lineage>
        <taxon>Eukaryota</taxon>
        <taxon>Metazoa</taxon>
        <taxon>Chordata</taxon>
        <taxon>Craniata</taxon>
        <taxon>Vertebrata</taxon>
        <taxon>Euteleostomi</taxon>
        <taxon>Actinopterygii</taxon>
        <taxon>Neopterygii</taxon>
        <taxon>Teleostei</taxon>
        <taxon>Notacanthiformes</taxon>
        <taxon>Halosauridae</taxon>
        <taxon>Aldrovandia</taxon>
    </lineage>
</organism>